<dbReference type="GO" id="GO:0004590">
    <property type="term" value="F:orotidine-5'-phosphate decarboxylase activity"/>
    <property type="evidence" value="ECO:0007669"/>
    <property type="project" value="UniProtKB-EC"/>
</dbReference>
<dbReference type="Pfam" id="PF00215">
    <property type="entry name" value="OMPdecase"/>
    <property type="match status" value="1"/>
</dbReference>
<dbReference type="RefSeq" id="WP_327608102.1">
    <property type="nucleotide sequence ID" value="NZ_JARZFX010000006.1"/>
</dbReference>
<dbReference type="PANTHER" id="PTHR35039:SF3">
    <property type="entry name" value="3-KETO-L-GULONATE-6-PHOSPHATE DECARBOXYLASE SGBH-RELATED"/>
    <property type="match status" value="1"/>
</dbReference>
<dbReference type="NCBIfam" id="TIGR03128">
    <property type="entry name" value="RuMP_HxlA"/>
    <property type="match status" value="1"/>
</dbReference>
<evidence type="ECO:0000256" key="5">
    <source>
        <dbReference type="ARBA" id="ARBA00022563"/>
    </source>
</evidence>
<evidence type="ECO:0000256" key="3">
    <source>
        <dbReference type="ARBA" id="ARBA00006350"/>
    </source>
</evidence>
<dbReference type="PANTHER" id="PTHR35039">
    <property type="entry name" value="3-KETO-L-GULONATE-6-PHOSPHATE DECARBOXYLASE SGBH-RELATED"/>
    <property type="match status" value="1"/>
</dbReference>
<keyword evidence="6 8" id="KW-0456">Lyase</keyword>
<comment type="similarity">
    <text evidence="3">Belongs to the HPS/KGPDC family. HPS subfamily.</text>
</comment>
<dbReference type="InterPro" id="IPR013785">
    <property type="entry name" value="Aldolase_TIM"/>
</dbReference>
<reference evidence="8 9" key="1">
    <citation type="journal article" date="2024" name="Int. J. Syst. Evol. Microbiol.">
        <title>Virgibacillus tibetensis sp. nov., isolated from salt lake on the Tibetan Plateau of China.</title>
        <authorList>
            <person name="Phurbu D."/>
            <person name="Liu Z.-X."/>
            <person name="Wang R."/>
            <person name="Zheng Y.-Y."/>
            <person name="Liu H.-C."/>
            <person name="Zhou Y.-G."/>
            <person name="Yu Y.-J."/>
            <person name="Li A.-H."/>
        </authorList>
    </citation>
    <scope>NUCLEOTIDE SEQUENCE [LARGE SCALE GENOMIC DNA]</scope>
    <source>
        <strain evidence="8 9">C22-A2</strain>
    </source>
</reference>
<dbReference type="EC" id="4.1.2.43" evidence="4"/>
<comment type="caution">
    <text evidence="8">The sequence shown here is derived from an EMBL/GenBank/DDBJ whole genome shotgun (WGS) entry which is preliminary data.</text>
</comment>
<name>A0ABU6KHA1_9BACI</name>
<protein>
    <recommendedName>
        <fullName evidence="4">3-hexulose-6-phosphate synthase</fullName>
        <ecNumber evidence="4">4.1.2.43</ecNumber>
    </recommendedName>
</protein>
<keyword evidence="9" id="KW-1185">Reference proteome</keyword>
<dbReference type="InterPro" id="IPR017553">
    <property type="entry name" value="3-hexulose-6-phosphate_synth"/>
</dbReference>
<evidence type="ECO:0000259" key="7">
    <source>
        <dbReference type="SMART" id="SM00934"/>
    </source>
</evidence>
<sequence>MVKKIQLALDRMTKKECIYYIDETKDFIDYIEIGTGVIKEYGMNIVKEIRETYPSIKIIADMKTCDAGKSETEQAINSGANISTVMGFSNINTIKETLDAANTLGGEMLIDLLGISSKEQVTSIYDIGARKFCMHIGKDMQSKGEQLFTSMFDLVDDLTDVTVFAAGGINEVNIKNLKGLPIDTFIVGSGIASADNPRKAAENIKKIVSEF</sequence>
<evidence type="ECO:0000256" key="4">
    <source>
        <dbReference type="ARBA" id="ARBA00012890"/>
    </source>
</evidence>
<evidence type="ECO:0000313" key="8">
    <source>
        <dbReference type="EMBL" id="MEC5424538.1"/>
    </source>
</evidence>
<gene>
    <name evidence="8" type="ORF">QGM71_13640</name>
</gene>
<dbReference type="Proteomes" id="UP001335737">
    <property type="component" value="Unassembled WGS sequence"/>
</dbReference>
<comment type="pathway">
    <text evidence="2">One-carbon metabolism; formaldehyde assimilation via RuMP pathway; D-fructose 6-phosphate from D-ribulose 5-phosphate and formaldehyde: step 1/2.</text>
</comment>
<evidence type="ECO:0000256" key="2">
    <source>
        <dbReference type="ARBA" id="ARBA00005014"/>
    </source>
</evidence>
<evidence type="ECO:0000256" key="6">
    <source>
        <dbReference type="ARBA" id="ARBA00023239"/>
    </source>
</evidence>
<dbReference type="SUPFAM" id="SSF51366">
    <property type="entry name" value="Ribulose-phoshate binding barrel"/>
    <property type="match status" value="1"/>
</dbReference>
<dbReference type="SMART" id="SM00934">
    <property type="entry name" value="OMPdecase"/>
    <property type="match status" value="1"/>
</dbReference>
<organism evidence="8 9">
    <name type="scientific">Virgibacillus tibetensis</name>
    <dbReference type="NCBI Taxonomy" id="3042313"/>
    <lineage>
        <taxon>Bacteria</taxon>
        <taxon>Bacillati</taxon>
        <taxon>Bacillota</taxon>
        <taxon>Bacilli</taxon>
        <taxon>Bacillales</taxon>
        <taxon>Bacillaceae</taxon>
        <taxon>Virgibacillus</taxon>
    </lineage>
</organism>
<accession>A0ABU6KHA1</accession>
<dbReference type="EMBL" id="JARZFX010000006">
    <property type="protein sequence ID" value="MEC5424538.1"/>
    <property type="molecule type" value="Genomic_DNA"/>
</dbReference>
<keyword evidence="5" id="KW-0554">One-carbon metabolism</keyword>
<feature type="domain" description="Orotidine 5'-phosphate decarboxylase" evidence="7">
    <location>
        <begin position="4"/>
        <end position="204"/>
    </location>
</feature>
<comment type="catalytic activity">
    <reaction evidence="1">
        <text>D-ribulose 5-phosphate + formaldehyde = D-arabino-hex-3-ulose 6-phosphate</text>
        <dbReference type="Rhea" id="RHEA:25201"/>
        <dbReference type="ChEBI" id="CHEBI:16842"/>
        <dbReference type="ChEBI" id="CHEBI:58121"/>
        <dbReference type="ChEBI" id="CHEBI:58542"/>
        <dbReference type="EC" id="4.1.2.43"/>
    </reaction>
</comment>
<proteinExistence type="inferred from homology"/>
<evidence type="ECO:0000313" key="9">
    <source>
        <dbReference type="Proteomes" id="UP001335737"/>
    </source>
</evidence>
<evidence type="ECO:0000256" key="1">
    <source>
        <dbReference type="ARBA" id="ARBA00000718"/>
    </source>
</evidence>
<dbReference type="InterPro" id="IPR001754">
    <property type="entry name" value="OMPdeCOase_dom"/>
</dbReference>
<dbReference type="InterPro" id="IPR011060">
    <property type="entry name" value="RibuloseP-bd_barrel"/>
</dbReference>
<dbReference type="Gene3D" id="3.20.20.70">
    <property type="entry name" value="Aldolase class I"/>
    <property type="match status" value="1"/>
</dbReference>